<evidence type="ECO:0000256" key="19">
    <source>
        <dbReference type="SAM" id="MobiDB-lite"/>
    </source>
</evidence>
<evidence type="ECO:0000313" key="22">
    <source>
        <dbReference type="Proteomes" id="UP000499080"/>
    </source>
</evidence>
<dbReference type="InterPro" id="IPR000569">
    <property type="entry name" value="HECT_dom"/>
</dbReference>
<name>A0A4Y2LA92_ARAVE</name>
<keyword evidence="8" id="KW-0479">Metal-binding</keyword>
<comment type="catalytic activity">
    <reaction evidence="1">
        <text>S-ubiquitinyl-[E2 ubiquitin-conjugating enzyme]-L-cysteine + [acceptor protein]-L-lysine = [E2 ubiquitin-conjugating enzyme]-L-cysteine + N(6)-ubiquitinyl-[acceptor protein]-L-lysine.</text>
        <dbReference type="EC" id="2.3.2.26"/>
    </reaction>
</comment>
<keyword evidence="21" id="KW-0436">Ligase</keyword>
<dbReference type="GO" id="GO:0006511">
    <property type="term" value="P:ubiquitin-dependent protein catabolic process"/>
    <property type="evidence" value="ECO:0007669"/>
    <property type="project" value="UniProtKB-ARBA"/>
</dbReference>
<feature type="compositionally biased region" description="Basic and acidic residues" evidence="19">
    <location>
        <begin position="256"/>
        <end position="273"/>
    </location>
</feature>
<dbReference type="Gene3D" id="6.10.130.10">
    <property type="entry name" value="Ubiquitin-protein ligase E3A, N-terminal zinc-binding domain (AZUL)"/>
    <property type="match status" value="1"/>
</dbReference>
<protein>
    <recommendedName>
        <fullName evidence="15">Ubiquitin-protein ligase E3A</fullName>
        <ecNumber evidence="4">2.3.2.26</ecNumber>
    </recommendedName>
    <alternativeName>
        <fullName evidence="17">HECT-type ubiquitin transferase E3A</fullName>
    </alternativeName>
    <alternativeName>
        <fullName evidence="16">Oncogenic protein-associated protein E6-AP</fullName>
    </alternativeName>
</protein>
<evidence type="ECO:0000256" key="2">
    <source>
        <dbReference type="ARBA" id="ARBA00004123"/>
    </source>
</evidence>
<evidence type="ECO:0000256" key="12">
    <source>
        <dbReference type="ARBA" id="ARBA00022942"/>
    </source>
</evidence>
<dbReference type="OrthoDB" id="5981550at2759"/>
<dbReference type="Pfam" id="PF00632">
    <property type="entry name" value="HECT"/>
    <property type="match status" value="1"/>
</dbReference>
<dbReference type="GO" id="GO:0048511">
    <property type="term" value="P:rhythmic process"/>
    <property type="evidence" value="ECO:0007669"/>
    <property type="project" value="UniProtKB-KW"/>
</dbReference>
<dbReference type="GO" id="GO:0000502">
    <property type="term" value="C:proteasome complex"/>
    <property type="evidence" value="ECO:0007669"/>
    <property type="project" value="UniProtKB-KW"/>
</dbReference>
<keyword evidence="11" id="KW-0862">Zinc</keyword>
<evidence type="ECO:0000256" key="13">
    <source>
        <dbReference type="ARBA" id="ARBA00023108"/>
    </source>
</evidence>
<dbReference type="InterPro" id="IPR035983">
    <property type="entry name" value="Hect_E3_ubiquitin_ligase"/>
</dbReference>
<evidence type="ECO:0000256" key="9">
    <source>
        <dbReference type="ARBA" id="ARBA00022771"/>
    </source>
</evidence>
<dbReference type="GO" id="GO:0005737">
    <property type="term" value="C:cytoplasm"/>
    <property type="evidence" value="ECO:0007669"/>
    <property type="project" value="UniProtKB-SubCell"/>
</dbReference>
<dbReference type="GO" id="GO:0016874">
    <property type="term" value="F:ligase activity"/>
    <property type="evidence" value="ECO:0007669"/>
    <property type="project" value="UniProtKB-KW"/>
</dbReference>
<dbReference type="PANTHER" id="PTHR45700:SF8">
    <property type="entry name" value="HECT-TYPE E3 UBIQUITIN TRANSFERASE"/>
    <property type="match status" value="1"/>
</dbReference>
<keyword evidence="9" id="KW-0863">Zinc-finger</keyword>
<dbReference type="GO" id="GO:0030518">
    <property type="term" value="P:nuclear receptor-mediated steroid hormone signaling pathway"/>
    <property type="evidence" value="ECO:0007669"/>
    <property type="project" value="UniProtKB-ARBA"/>
</dbReference>
<feature type="region of interest" description="Disordered" evidence="19">
    <location>
        <begin position="256"/>
        <end position="284"/>
    </location>
</feature>
<feature type="compositionally biased region" description="Low complexity" evidence="19">
    <location>
        <begin position="177"/>
        <end position="189"/>
    </location>
</feature>
<feature type="compositionally biased region" description="Polar residues" evidence="19">
    <location>
        <begin position="150"/>
        <end position="176"/>
    </location>
</feature>
<dbReference type="GO" id="GO:0005634">
    <property type="term" value="C:nucleus"/>
    <property type="evidence" value="ECO:0007669"/>
    <property type="project" value="UniProtKB-SubCell"/>
</dbReference>
<feature type="compositionally biased region" description="Polar residues" evidence="19">
    <location>
        <begin position="113"/>
        <end position="126"/>
    </location>
</feature>
<feature type="domain" description="HECT" evidence="20">
    <location>
        <begin position="607"/>
        <end position="936"/>
    </location>
</feature>
<keyword evidence="12" id="KW-0647">Proteasome</keyword>
<evidence type="ECO:0000259" key="20">
    <source>
        <dbReference type="PROSITE" id="PS50237"/>
    </source>
</evidence>
<dbReference type="SUPFAM" id="SSF56204">
    <property type="entry name" value="Hect, E3 ligase catalytic domain"/>
    <property type="match status" value="1"/>
</dbReference>
<dbReference type="InterPro" id="IPR042556">
    <property type="entry name" value="AZUL_sf"/>
</dbReference>
<feature type="region of interest" description="Disordered" evidence="19">
    <location>
        <begin position="107"/>
        <end position="126"/>
    </location>
</feature>
<reference evidence="21 22" key="1">
    <citation type="journal article" date="2019" name="Sci. Rep.">
        <title>Orb-weaving spider Araneus ventricosus genome elucidates the spidroin gene catalogue.</title>
        <authorList>
            <person name="Kono N."/>
            <person name="Nakamura H."/>
            <person name="Ohtoshi R."/>
            <person name="Moran D.A.P."/>
            <person name="Shinohara A."/>
            <person name="Yoshida Y."/>
            <person name="Fujiwara M."/>
            <person name="Mori M."/>
            <person name="Tomita M."/>
            <person name="Arakawa K."/>
        </authorList>
    </citation>
    <scope>NUCLEOTIDE SEQUENCE [LARGE SCALE GENOMIC DNA]</scope>
</reference>
<proteinExistence type="predicted"/>
<evidence type="ECO:0000256" key="10">
    <source>
        <dbReference type="ARBA" id="ARBA00022786"/>
    </source>
</evidence>
<dbReference type="GO" id="GO:0042752">
    <property type="term" value="P:regulation of circadian rhythm"/>
    <property type="evidence" value="ECO:0007669"/>
    <property type="project" value="UniProtKB-ARBA"/>
</dbReference>
<evidence type="ECO:0000256" key="15">
    <source>
        <dbReference type="ARBA" id="ARBA00067504"/>
    </source>
</evidence>
<dbReference type="GO" id="GO:0009966">
    <property type="term" value="P:regulation of signal transduction"/>
    <property type="evidence" value="ECO:0007669"/>
    <property type="project" value="UniProtKB-ARBA"/>
</dbReference>
<keyword evidence="5" id="KW-0963">Cytoplasm</keyword>
<dbReference type="Gene3D" id="3.30.2410.10">
    <property type="entry name" value="Hect, E3 ligase catalytic domain"/>
    <property type="match status" value="1"/>
</dbReference>
<dbReference type="GO" id="GO:0000209">
    <property type="term" value="P:protein polyubiquitination"/>
    <property type="evidence" value="ECO:0007669"/>
    <property type="project" value="InterPro"/>
</dbReference>
<dbReference type="CDD" id="cd00078">
    <property type="entry name" value="HECTc"/>
    <property type="match status" value="1"/>
</dbReference>
<dbReference type="InterPro" id="IPR032353">
    <property type="entry name" value="AZUL"/>
</dbReference>
<dbReference type="Gene3D" id="3.90.1750.10">
    <property type="entry name" value="Hect, E3 ligase catalytic domains"/>
    <property type="match status" value="1"/>
</dbReference>
<keyword evidence="7" id="KW-0808">Transferase</keyword>
<dbReference type="GO" id="GO:0080090">
    <property type="term" value="P:regulation of primary metabolic process"/>
    <property type="evidence" value="ECO:0007669"/>
    <property type="project" value="UniProtKB-ARBA"/>
</dbReference>
<dbReference type="AlphaFoldDB" id="A0A4Y2LA92"/>
<dbReference type="Gene3D" id="3.30.2160.10">
    <property type="entry name" value="Hect, E3 ligase catalytic domain"/>
    <property type="match status" value="1"/>
</dbReference>
<dbReference type="GO" id="GO:0048513">
    <property type="term" value="P:animal organ development"/>
    <property type="evidence" value="ECO:0007669"/>
    <property type="project" value="UniProtKB-ARBA"/>
</dbReference>
<accession>A0A4Y2LA92</accession>
<dbReference type="InterPro" id="IPR044611">
    <property type="entry name" value="E3A/B/C-like"/>
</dbReference>
<evidence type="ECO:0000256" key="1">
    <source>
        <dbReference type="ARBA" id="ARBA00000885"/>
    </source>
</evidence>
<dbReference type="GO" id="GO:0010604">
    <property type="term" value="P:positive regulation of macromolecule metabolic process"/>
    <property type="evidence" value="ECO:0007669"/>
    <property type="project" value="UniProtKB-ARBA"/>
</dbReference>
<evidence type="ECO:0000256" key="17">
    <source>
        <dbReference type="ARBA" id="ARBA00077264"/>
    </source>
</evidence>
<evidence type="ECO:0000256" key="7">
    <source>
        <dbReference type="ARBA" id="ARBA00022679"/>
    </source>
</evidence>
<evidence type="ECO:0000256" key="16">
    <source>
        <dbReference type="ARBA" id="ARBA00077235"/>
    </source>
</evidence>
<organism evidence="21 22">
    <name type="scientific">Araneus ventricosus</name>
    <name type="common">Orbweaver spider</name>
    <name type="synonym">Epeira ventricosa</name>
    <dbReference type="NCBI Taxonomy" id="182803"/>
    <lineage>
        <taxon>Eukaryota</taxon>
        <taxon>Metazoa</taxon>
        <taxon>Ecdysozoa</taxon>
        <taxon>Arthropoda</taxon>
        <taxon>Chelicerata</taxon>
        <taxon>Arachnida</taxon>
        <taxon>Araneae</taxon>
        <taxon>Araneomorphae</taxon>
        <taxon>Entelegynae</taxon>
        <taxon>Araneoidea</taxon>
        <taxon>Araneidae</taxon>
        <taxon>Araneus</taxon>
    </lineage>
</organism>
<dbReference type="FunFam" id="3.30.2160.10:FF:000004">
    <property type="entry name" value="probable E3 ubiquitin-protein ligase HERC4 isoform X1"/>
    <property type="match status" value="1"/>
</dbReference>
<feature type="active site" description="Glycyl thioester intermediate" evidence="18">
    <location>
        <position position="904"/>
    </location>
</feature>
<dbReference type="GO" id="GO:0008270">
    <property type="term" value="F:zinc ion binding"/>
    <property type="evidence" value="ECO:0007669"/>
    <property type="project" value="UniProtKB-KW"/>
</dbReference>
<dbReference type="GO" id="GO:0061630">
    <property type="term" value="F:ubiquitin protein ligase activity"/>
    <property type="evidence" value="ECO:0007669"/>
    <property type="project" value="UniProtKB-EC"/>
</dbReference>
<dbReference type="EMBL" id="BGPR01005569">
    <property type="protein sequence ID" value="GBN11384.1"/>
    <property type="molecule type" value="Genomic_DNA"/>
</dbReference>
<dbReference type="Pfam" id="PF16558">
    <property type="entry name" value="AZUL"/>
    <property type="match status" value="1"/>
</dbReference>
<evidence type="ECO:0000256" key="3">
    <source>
        <dbReference type="ARBA" id="ARBA00004496"/>
    </source>
</evidence>
<keyword evidence="13" id="KW-0090">Biological rhythms</keyword>
<dbReference type="PANTHER" id="PTHR45700">
    <property type="entry name" value="UBIQUITIN-PROTEIN LIGASE E3C"/>
    <property type="match status" value="1"/>
</dbReference>
<keyword evidence="10 18" id="KW-0833">Ubl conjugation pathway</keyword>
<keyword evidence="22" id="KW-1185">Reference proteome</keyword>
<sequence>MMVLEHLMEISNRTVTLNDSMNSQVTPGASRTAEASRKRTAAKKLIERYYFQLTDGCGNQSCENENCASCQKAPKLDPDEAAARAIRLFKDKAKLCVPPCPSTDESYNADVPNGTNNITEGLSPEQNFRLCNRDRKNLHTNDSCKMDTDVPTSSSEDSNVSKLKESNQSLENPTDCSSSITKSSSSSSSPMDTTKEPASKEVLYLDEHRLLEIIEKCKEEQNFSLLIRTLGQVFSSEESLKKSFKNDITKDNLSKEDIRAMEVDEDKDKDSSKEGGSSEEEIVESKPGVVTVDISSVRRAFDALFKIPDFPFQRAMINALIILSENLEFDFKYGNKQAIDPSLLNIFVIVMEIPMLEYPEYLEAALPAFCKAASFLPVRSQAVLARTWSAFDPERLRGKVNTLHQFITLRVIGGQFTREYCINDEETVIAATKLMKLLYYASLLGGTVEDCSDDDDEDTIEPDDNLHDLLGARALPESKESQRSKEDPLSLELNIKPIDCRSPLLPFEAFYNEPLSDLLEVDRDFAYYKTDGGKFSFMNYSFILTPAVKAMGLYYDNRIRMYSERRISVLQSLVHGAPPNPYLRLRVKRDHIIDDALVGLEMVAMENPTNLKKQLVVEFEGEQGIDEGGVSKEFFQLVVEEIFNPDFAMFTLNPETQMYWFNPTSFESDAQFTLIGIILGLAIYNNIILDVHFPMVVYRKLMGKKGTFYDLADWNPTLYKGLQDLLSYTGEDMESVYMQTFRITYEDVFGTVLVHDLKENGDKTLVNQSNKEEFVRLYADFLLNKSIVKQFQAFKRGFQMVTDDSPLKMLFRPEEIELLVCGNKNFDFNALEEATEYDGGYLSDTPIIKWFWQLVHDFSLEQKRKLLQFTTGSDRVPVGGLSKLKLVIARHGPDSDRLPTAHTCFNVLLLPEYSSKEKLEERLLKAINYSKGFGML</sequence>
<evidence type="ECO:0000256" key="8">
    <source>
        <dbReference type="ARBA" id="ARBA00022723"/>
    </source>
</evidence>
<dbReference type="EC" id="2.3.2.26" evidence="4"/>
<evidence type="ECO:0000256" key="18">
    <source>
        <dbReference type="PROSITE-ProRule" id="PRU00104"/>
    </source>
</evidence>
<dbReference type="PROSITE" id="PS50237">
    <property type="entry name" value="HECT"/>
    <property type="match status" value="1"/>
</dbReference>
<evidence type="ECO:0000256" key="14">
    <source>
        <dbReference type="ARBA" id="ARBA00023242"/>
    </source>
</evidence>
<dbReference type="Proteomes" id="UP000499080">
    <property type="component" value="Unassembled WGS sequence"/>
</dbReference>
<dbReference type="FunFam" id="3.90.1750.10:FF:000008">
    <property type="entry name" value="Putative ubiquitin-protein ligase E3A"/>
    <property type="match status" value="1"/>
</dbReference>
<keyword evidence="6" id="KW-0597">Phosphoprotein</keyword>
<evidence type="ECO:0000256" key="6">
    <source>
        <dbReference type="ARBA" id="ARBA00022553"/>
    </source>
</evidence>
<gene>
    <name evidence="21" type="primary">UBE3A</name>
    <name evidence="21" type="ORF">AVEN_201731_1</name>
</gene>
<feature type="region of interest" description="Disordered" evidence="19">
    <location>
        <begin position="141"/>
        <end position="200"/>
    </location>
</feature>
<evidence type="ECO:0000256" key="11">
    <source>
        <dbReference type="ARBA" id="ARBA00022833"/>
    </source>
</evidence>
<comment type="subcellular location">
    <subcellularLocation>
        <location evidence="3">Cytoplasm</location>
    </subcellularLocation>
    <subcellularLocation>
        <location evidence="2">Nucleus</location>
    </subcellularLocation>
</comment>
<comment type="caution">
    <text evidence="21">The sequence shown here is derived from an EMBL/GenBank/DDBJ whole genome shotgun (WGS) entry which is preliminary data.</text>
</comment>
<dbReference type="SMART" id="SM00119">
    <property type="entry name" value="HECTc"/>
    <property type="match status" value="1"/>
</dbReference>
<evidence type="ECO:0000256" key="4">
    <source>
        <dbReference type="ARBA" id="ARBA00012485"/>
    </source>
</evidence>
<evidence type="ECO:0000313" key="21">
    <source>
        <dbReference type="EMBL" id="GBN11384.1"/>
    </source>
</evidence>
<dbReference type="FunFam" id="3.30.2410.10:FF:000003">
    <property type="entry name" value="probable E3 ubiquitin-protein ligase HERC4 isoform X1"/>
    <property type="match status" value="1"/>
</dbReference>
<dbReference type="GO" id="GO:0048731">
    <property type="term" value="P:system development"/>
    <property type="evidence" value="ECO:0007669"/>
    <property type="project" value="UniProtKB-ARBA"/>
</dbReference>
<keyword evidence="14" id="KW-0539">Nucleus</keyword>
<evidence type="ECO:0000256" key="5">
    <source>
        <dbReference type="ARBA" id="ARBA00022490"/>
    </source>
</evidence>